<gene>
    <name evidence="1" type="ORF">GPUH_LOCUS16411</name>
</gene>
<evidence type="ECO:0000313" key="2">
    <source>
        <dbReference type="Proteomes" id="UP000271098"/>
    </source>
</evidence>
<proteinExistence type="predicted"/>
<evidence type="ECO:0000313" key="3">
    <source>
        <dbReference type="WBParaSite" id="GPUH_0001643501-mRNA-1"/>
    </source>
</evidence>
<dbReference type="WBParaSite" id="GPUH_0001643501-mRNA-1">
    <property type="protein sequence ID" value="GPUH_0001643501-mRNA-1"/>
    <property type="gene ID" value="GPUH_0001643501"/>
</dbReference>
<dbReference type="EMBL" id="UYRT01083725">
    <property type="protein sequence ID" value="VDN27840.1"/>
    <property type="molecule type" value="Genomic_DNA"/>
</dbReference>
<accession>A0A183E622</accession>
<dbReference type="AlphaFoldDB" id="A0A183E622"/>
<name>A0A183E622_9BILA</name>
<dbReference type="OrthoDB" id="412781at2759"/>
<keyword evidence="2" id="KW-1185">Reference proteome</keyword>
<sequence>MEIDFPRVDPTELKKERKRRKFATDVNGAKRQKKVSKLKLEVICFLLKIGLIMEIDFPRVDPTELKKERKRRKFATDVNGAKRQKKASFRSGGQLNSEHAGIWTRPMTIACLAEGVLGLGVVKEASFRSGGQLNSEHAGIWTRPMTIAWLAEGVLGLGVVREISETEVLLECANGLIVQLPVENCGAGLLKTLSSSSLQLDDVFKIGQMLSFKVLKPAAPKQGSK</sequence>
<evidence type="ECO:0000313" key="1">
    <source>
        <dbReference type="EMBL" id="VDN27840.1"/>
    </source>
</evidence>
<protein>
    <submittedName>
        <fullName evidence="3">POP4 domain-containing protein</fullName>
    </submittedName>
</protein>
<dbReference type="Proteomes" id="UP000271098">
    <property type="component" value="Unassembled WGS sequence"/>
</dbReference>
<reference evidence="1 2" key="2">
    <citation type="submission" date="2018-11" db="EMBL/GenBank/DDBJ databases">
        <authorList>
            <consortium name="Pathogen Informatics"/>
        </authorList>
    </citation>
    <scope>NUCLEOTIDE SEQUENCE [LARGE SCALE GENOMIC DNA]</scope>
</reference>
<organism evidence="3">
    <name type="scientific">Gongylonema pulchrum</name>
    <dbReference type="NCBI Taxonomy" id="637853"/>
    <lineage>
        <taxon>Eukaryota</taxon>
        <taxon>Metazoa</taxon>
        <taxon>Ecdysozoa</taxon>
        <taxon>Nematoda</taxon>
        <taxon>Chromadorea</taxon>
        <taxon>Rhabditida</taxon>
        <taxon>Spirurina</taxon>
        <taxon>Spiruromorpha</taxon>
        <taxon>Spiruroidea</taxon>
        <taxon>Gongylonematidae</taxon>
        <taxon>Gongylonema</taxon>
    </lineage>
</organism>
<reference evidence="3" key="1">
    <citation type="submission" date="2016-06" db="UniProtKB">
        <authorList>
            <consortium name="WormBaseParasite"/>
        </authorList>
    </citation>
    <scope>IDENTIFICATION</scope>
</reference>